<evidence type="ECO:0000256" key="7">
    <source>
        <dbReference type="ARBA" id="ARBA00022842"/>
    </source>
</evidence>
<evidence type="ECO:0000256" key="2">
    <source>
        <dbReference type="ARBA" id="ARBA00001946"/>
    </source>
</evidence>
<protein>
    <recommendedName>
        <fullName evidence="9">Endonuclease/exonuclease/phosphatase domain-containing protein</fullName>
    </recommendedName>
</protein>
<evidence type="ECO:0000256" key="5">
    <source>
        <dbReference type="ARBA" id="ARBA00022763"/>
    </source>
</evidence>
<dbReference type="EMBL" id="MK072070">
    <property type="protein sequence ID" value="AYV78108.1"/>
    <property type="molecule type" value="Genomic_DNA"/>
</dbReference>
<evidence type="ECO:0000256" key="8">
    <source>
        <dbReference type="ARBA" id="ARBA00023204"/>
    </source>
</evidence>
<evidence type="ECO:0000313" key="10">
    <source>
        <dbReference type="EMBL" id="AYV78108.1"/>
    </source>
</evidence>
<dbReference type="PANTHER" id="PTHR15822:SF4">
    <property type="entry name" value="TYROSYL-DNA PHOSPHODIESTERASE 2"/>
    <property type="match status" value="1"/>
</dbReference>
<comment type="cofactor">
    <cofactor evidence="1">
        <name>Mn(2+)</name>
        <dbReference type="ChEBI" id="CHEBI:29035"/>
    </cofactor>
</comment>
<dbReference type="GO" id="GO:0004518">
    <property type="term" value="F:nuclease activity"/>
    <property type="evidence" value="ECO:0007669"/>
    <property type="project" value="UniProtKB-KW"/>
</dbReference>
<dbReference type="InterPro" id="IPR051547">
    <property type="entry name" value="TDP2-like"/>
</dbReference>
<organism evidence="10">
    <name type="scientific">Edafosvirus sp</name>
    <dbReference type="NCBI Taxonomy" id="2487765"/>
    <lineage>
        <taxon>Viruses</taxon>
        <taxon>Varidnaviria</taxon>
        <taxon>Bamfordvirae</taxon>
        <taxon>Nucleocytoviricota</taxon>
        <taxon>Megaviricetes</taxon>
        <taxon>Imitervirales</taxon>
        <taxon>Mimiviridae</taxon>
        <taxon>Klosneuvirinae</taxon>
    </lineage>
</organism>
<keyword evidence="5" id="KW-0227">DNA damage</keyword>
<dbReference type="SUPFAM" id="SSF56219">
    <property type="entry name" value="DNase I-like"/>
    <property type="match status" value="1"/>
</dbReference>
<keyword evidence="6" id="KW-0378">Hydrolase</keyword>
<feature type="domain" description="Endonuclease/exonuclease/phosphatase" evidence="9">
    <location>
        <begin position="8"/>
        <end position="226"/>
    </location>
</feature>
<dbReference type="GO" id="GO:0016787">
    <property type="term" value="F:hydrolase activity"/>
    <property type="evidence" value="ECO:0007669"/>
    <property type="project" value="UniProtKB-KW"/>
</dbReference>
<keyword evidence="4" id="KW-0479">Metal-binding</keyword>
<evidence type="ECO:0000256" key="3">
    <source>
        <dbReference type="ARBA" id="ARBA00022722"/>
    </source>
</evidence>
<keyword evidence="7" id="KW-0460">Magnesium</keyword>
<dbReference type="Gene3D" id="3.60.10.10">
    <property type="entry name" value="Endonuclease/exonuclease/phosphatase"/>
    <property type="match status" value="1"/>
</dbReference>
<proteinExistence type="predicted"/>
<evidence type="ECO:0000256" key="6">
    <source>
        <dbReference type="ARBA" id="ARBA00022801"/>
    </source>
</evidence>
<sequence>MVSEIKLLSYNVLADFFMKDVTDCSKRKDQIIKYIVGVDADIICLQEVTDIVLEDLKKLPLFQMVCTDCKDNNVVILTKYKIISSVLIKFNFNKQAIFMKISTKDGFIIQLIGVHLTSSMSRHSIEKRKKQIAMIMATKELDMKLPTVILGDFNVESDSEMQDSLAKFTDVGLKYGSVNTYDPSNNKLAFLVSPDKTSKRLDRIYINSLFNINKFVVKNDLLHSDHFPIECIIVLV</sequence>
<dbReference type="InterPro" id="IPR005135">
    <property type="entry name" value="Endo/exonuclease/phosphatase"/>
</dbReference>
<reference evidence="10" key="1">
    <citation type="submission" date="2018-10" db="EMBL/GenBank/DDBJ databases">
        <title>Hidden diversity of soil giant viruses.</title>
        <authorList>
            <person name="Schulz F."/>
            <person name="Alteio L."/>
            <person name="Goudeau D."/>
            <person name="Ryan E.M."/>
            <person name="Malmstrom R.R."/>
            <person name="Blanchard J."/>
            <person name="Woyke T."/>
        </authorList>
    </citation>
    <scope>NUCLEOTIDE SEQUENCE</scope>
    <source>
        <strain evidence="10">EDV1</strain>
    </source>
</reference>
<evidence type="ECO:0000256" key="4">
    <source>
        <dbReference type="ARBA" id="ARBA00022723"/>
    </source>
</evidence>
<accession>A0A3G4ZT99</accession>
<gene>
    <name evidence="10" type="ORF">Edafosvirus5_26</name>
</gene>
<evidence type="ECO:0000259" key="9">
    <source>
        <dbReference type="Pfam" id="PF03372"/>
    </source>
</evidence>
<evidence type="ECO:0000256" key="1">
    <source>
        <dbReference type="ARBA" id="ARBA00001936"/>
    </source>
</evidence>
<dbReference type="GO" id="GO:0046872">
    <property type="term" value="F:metal ion binding"/>
    <property type="evidence" value="ECO:0007669"/>
    <property type="project" value="UniProtKB-KW"/>
</dbReference>
<name>A0A3G4ZT99_9VIRU</name>
<keyword evidence="8" id="KW-0234">DNA repair</keyword>
<dbReference type="Pfam" id="PF03372">
    <property type="entry name" value="Exo_endo_phos"/>
    <property type="match status" value="1"/>
</dbReference>
<comment type="cofactor">
    <cofactor evidence="2">
        <name>Mg(2+)</name>
        <dbReference type="ChEBI" id="CHEBI:18420"/>
    </cofactor>
</comment>
<keyword evidence="3" id="KW-0540">Nuclease</keyword>
<dbReference type="GO" id="GO:0006281">
    <property type="term" value="P:DNA repair"/>
    <property type="evidence" value="ECO:0007669"/>
    <property type="project" value="UniProtKB-KW"/>
</dbReference>
<dbReference type="PANTHER" id="PTHR15822">
    <property type="entry name" value="TRAF AND TNF RECEPTOR-ASSOCIATED PROTEIN"/>
    <property type="match status" value="1"/>
</dbReference>
<dbReference type="InterPro" id="IPR036691">
    <property type="entry name" value="Endo/exonu/phosph_ase_sf"/>
</dbReference>